<gene>
    <name evidence="2" type="ORF">M8523_35370</name>
</gene>
<dbReference type="AlphaFoldDB" id="A0AA41Z4X1"/>
<feature type="region of interest" description="Disordered" evidence="1">
    <location>
        <begin position="1"/>
        <end position="39"/>
    </location>
</feature>
<sequence>MSSQADAYWGDFGQESAAELESDRDAELEERATKTDGTRAALGATSAAKVGRAAPAAAVKLVHR</sequence>
<keyword evidence="3" id="KW-1185">Reference proteome</keyword>
<proteinExistence type="predicted"/>
<evidence type="ECO:0000313" key="2">
    <source>
        <dbReference type="EMBL" id="MCW6513132.1"/>
    </source>
</evidence>
<name>A0AA41Z4X1_9HYPH</name>
<dbReference type="Proteomes" id="UP001165667">
    <property type="component" value="Unassembled WGS sequence"/>
</dbReference>
<comment type="caution">
    <text evidence="2">The sequence shown here is derived from an EMBL/GenBank/DDBJ whole genome shotgun (WGS) entry which is preliminary data.</text>
</comment>
<organism evidence="2 3">
    <name type="scientific">Lichenifustis flavocetrariae</name>
    <dbReference type="NCBI Taxonomy" id="2949735"/>
    <lineage>
        <taxon>Bacteria</taxon>
        <taxon>Pseudomonadati</taxon>
        <taxon>Pseudomonadota</taxon>
        <taxon>Alphaproteobacteria</taxon>
        <taxon>Hyphomicrobiales</taxon>
        <taxon>Lichenihabitantaceae</taxon>
        <taxon>Lichenifustis</taxon>
    </lineage>
</organism>
<protein>
    <submittedName>
        <fullName evidence="2">Uncharacterized protein</fullName>
    </submittedName>
</protein>
<feature type="compositionally biased region" description="Basic and acidic residues" evidence="1">
    <location>
        <begin position="21"/>
        <end position="37"/>
    </location>
</feature>
<dbReference type="RefSeq" id="WP_282589506.1">
    <property type="nucleotide sequence ID" value="NZ_JAMOIM010000098.1"/>
</dbReference>
<evidence type="ECO:0000313" key="3">
    <source>
        <dbReference type="Proteomes" id="UP001165667"/>
    </source>
</evidence>
<evidence type="ECO:0000256" key="1">
    <source>
        <dbReference type="SAM" id="MobiDB-lite"/>
    </source>
</evidence>
<dbReference type="EMBL" id="JAMOIM010000098">
    <property type="protein sequence ID" value="MCW6513132.1"/>
    <property type="molecule type" value="Genomic_DNA"/>
</dbReference>
<reference evidence="2" key="1">
    <citation type="submission" date="2022-05" db="EMBL/GenBank/DDBJ databases">
        <authorList>
            <person name="Pankratov T."/>
        </authorList>
    </citation>
    <scope>NUCLEOTIDE SEQUENCE</scope>
    <source>
        <strain evidence="2">BP6-180914</strain>
    </source>
</reference>
<accession>A0AA41Z4X1</accession>